<name>K0S5H2_THAOC</name>
<dbReference type="OrthoDB" id="2150942at2759"/>
<organism evidence="1 2">
    <name type="scientific">Thalassiosira oceanica</name>
    <name type="common">Marine diatom</name>
    <dbReference type="NCBI Taxonomy" id="159749"/>
    <lineage>
        <taxon>Eukaryota</taxon>
        <taxon>Sar</taxon>
        <taxon>Stramenopiles</taxon>
        <taxon>Ochrophyta</taxon>
        <taxon>Bacillariophyta</taxon>
        <taxon>Coscinodiscophyceae</taxon>
        <taxon>Thalassiosirophycidae</taxon>
        <taxon>Thalassiosirales</taxon>
        <taxon>Thalassiosiraceae</taxon>
        <taxon>Thalassiosira</taxon>
    </lineage>
</organism>
<keyword evidence="2" id="KW-1185">Reference proteome</keyword>
<accession>K0S5H2</accession>
<evidence type="ECO:0000313" key="1">
    <source>
        <dbReference type="EMBL" id="EJK60119.1"/>
    </source>
</evidence>
<sequence>MRYLRDFSSVPASTKRSCELVQSVFFGAVLSVSGASLYLHESIIRYTPSETETRRPRTARLQYGRSCLKTFDRRPASLGSPSHRPPLRASFHDGGLSDTVAVGDERQSPTTIGVRSPDRFDSPALATFLKKWHGHRIDHLDLLLPRLREQSEALIWTAGDSSLDNKYWFSTRRPAVPGESEGGKLTLAGSLPGGGVAGVRSCRRHVDGRETVTFGLAIPSLRHSFFTHPTLLCLAYADLLQPPSSVADVTYWLNYLSAQRKSGTRYSAINTAVEATTLNERCFKLRPQDRFIRDNLERDDVLIVSIGGNDIAMAPSPCTVASVAGLLCLPQSCLQNGRSFGAVPFNDCCCGFGASLASCGCSCPPCLGYFRHLFGTRTQLYIEALTSKTKPKKILVCMIYYPDEKVTPSWANTALDALRYNTHPEKVQFLLRKIFEEATSKIQIEGSEVIPIPLYHPLDGANSEDYVARVEPSAVGGKKMAEFFLDAIHSQPPAMVGPVTSAPTSNLMSGRSA</sequence>
<gene>
    <name evidence="1" type="ORF">THAOC_19589</name>
</gene>
<dbReference type="eggNOG" id="ENOG502RZ90">
    <property type="taxonomic scope" value="Eukaryota"/>
</dbReference>
<dbReference type="AlphaFoldDB" id="K0S5H2"/>
<comment type="caution">
    <text evidence="1">The sequence shown here is derived from an EMBL/GenBank/DDBJ whole genome shotgun (WGS) entry which is preliminary data.</text>
</comment>
<reference evidence="1 2" key="1">
    <citation type="journal article" date="2012" name="Genome Biol.">
        <title>Genome and low-iron response of an oceanic diatom adapted to chronic iron limitation.</title>
        <authorList>
            <person name="Lommer M."/>
            <person name="Specht M."/>
            <person name="Roy A.S."/>
            <person name="Kraemer L."/>
            <person name="Andreson R."/>
            <person name="Gutowska M.A."/>
            <person name="Wolf J."/>
            <person name="Bergner S.V."/>
            <person name="Schilhabel M.B."/>
            <person name="Klostermeier U.C."/>
            <person name="Beiko R.G."/>
            <person name="Rosenstiel P."/>
            <person name="Hippler M."/>
            <person name="Laroche J."/>
        </authorList>
    </citation>
    <scope>NUCLEOTIDE SEQUENCE [LARGE SCALE GENOMIC DNA]</scope>
    <source>
        <strain evidence="1 2">CCMP1005</strain>
    </source>
</reference>
<evidence type="ECO:0000313" key="2">
    <source>
        <dbReference type="Proteomes" id="UP000266841"/>
    </source>
</evidence>
<dbReference type="EMBL" id="AGNL01021509">
    <property type="protein sequence ID" value="EJK60119.1"/>
    <property type="molecule type" value="Genomic_DNA"/>
</dbReference>
<proteinExistence type="predicted"/>
<dbReference type="Proteomes" id="UP000266841">
    <property type="component" value="Unassembled WGS sequence"/>
</dbReference>
<protein>
    <submittedName>
        <fullName evidence="1">Uncharacterized protein</fullName>
    </submittedName>
</protein>